<protein>
    <submittedName>
        <fullName evidence="8">Uncharacterized protein</fullName>
    </submittedName>
</protein>
<dbReference type="InterPro" id="IPR048258">
    <property type="entry name" value="Cyclins_cyclin-box"/>
</dbReference>
<dbReference type="GO" id="GO:0016538">
    <property type="term" value="F:cyclin-dependent protein serine/threonine kinase regulator activity"/>
    <property type="evidence" value="ECO:0007669"/>
    <property type="project" value="EnsemblFungi"/>
</dbReference>
<dbReference type="InterPro" id="IPR036915">
    <property type="entry name" value="Cyclin-like_sf"/>
</dbReference>
<dbReference type="GO" id="GO:0006279">
    <property type="term" value="P:premeiotic DNA replication"/>
    <property type="evidence" value="ECO:0007669"/>
    <property type="project" value="EnsemblFungi"/>
</dbReference>
<keyword evidence="3" id="KW-0131">Cell cycle</keyword>
<keyword evidence="1" id="KW-0132">Cell division</keyword>
<feature type="compositionally biased region" description="Polar residues" evidence="5">
    <location>
        <begin position="85"/>
        <end position="103"/>
    </location>
</feature>
<dbReference type="GeneID" id="13886390"/>
<accession>H2ANM6</accession>
<dbReference type="GO" id="GO:0006355">
    <property type="term" value="P:regulation of DNA-templated transcription"/>
    <property type="evidence" value="ECO:0007669"/>
    <property type="project" value="EnsemblFungi"/>
</dbReference>
<dbReference type="RefSeq" id="XP_003955111.1">
    <property type="nucleotide sequence ID" value="XM_003955062.1"/>
</dbReference>
<organism evidence="8 9">
    <name type="scientific">Kazachstania africana (strain ATCC 22294 / BCRC 22015 / CBS 2517 / CECT 1963 / NBRC 1671 / NRRL Y-8276)</name>
    <name type="common">Yeast</name>
    <name type="synonym">Kluyveromyces africanus</name>
    <dbReference type="NCBI Taxonomy" id="1071382"/>
    <lineage>
        <taxon>Eukaryota</taxon>
        <taxon>Fungi</taxon>
        <taxon>Dikarya</taxon>
        <taxon>Ascomycota</taxon>
        <taxon>Saccharomycotina</taxon>
        <taxon>Saccharomycetes</taxon>
        <taxon>Saccharomycetales</taxon>
        <taxon>Saccharomycetaceae</taxon>
        <taxon>Kazachstania</taxon>
    </lineage>
</organism>
<dbReference type="InterPro" id="IPR039361">
    <property type="entry name" value="Cyclin"/>
</dbReference>
<dbReference type="InterPro" id="IPR046965">
    <property type="entry name" value="Cyclin_A/B-like"/>
</dbReference>
<evidence type="ECO:0000256" key="4">
    <source>
        <dbReference type="RuleBase" id="RU000383"/>
    </source>
</evidence>
<dbReference type="GO" id="GO:0051301">
    <property type="term" value="P:cell division"/>
    <property type="evidence" value="ECO:0007669"/>
    <property type="project" value="UniProtKB-KW"/>
</dbReference>
<dbReference type="GO" id="GO:0010696">
    <property type="term" value="P:positive regulation of mitotic spindle pole body separation"/>
    <property type="evidence" value="ECO:0007669"/>
    <property type="project" value="EnsemblFungi"/>
</dbReference>
<dbReference type="InterPro" id="IPR013763">
    <property type="entry name" value="Cyclin-like_dom"/>
</dbReference>
<sequence length="411" mass="48187">MPYSNTNEVSRISDEMIENKVAPFKRGKQVKIETYHSGVDREALAKVNSNNLKKDTEKKFQTRVRRDNSELAYNSLKKRRVYKDSGSSSFEQKTSPPNFENETTSYEQMSRNEVHAWNDLDSDEKDDICMVTEYTDDIFQHLYEREQQTLPSHNYLTDTNSPSYLRPSVRAVLVDWLVEVHEKFSCFPETLYLAINLMDRFLSRNKATIDKLQLVAVTSLFIAAKFEEIHLPKIAEYSYITDGAASKLDIRRAEMFMLTKLGFDIGWPNPLNFLRRISKADNYDSTTRNIAKFLLEYSICSHRYVHLKPSLLSAISMYISRRITAKNDIYWDANLKHYSGDIDPFNDNEFQLHSRQLVTDLSSPYSKLEYLIKKYQKRDYGEVFYVANDWCQQEVKNEFTRLFPPNIQSII</sequence>
<dbReference type="SMART" id="SM00385">
    <property type="entry name" value="CYCLIN"/>
    <property type="match status" value="2"/>
</dbReference>
<dbReference type="GO" id="GO:0000086">
    <property type="term" value="P:G2/M transition of mitotic cell cycle"/>
    <property type="evidence" value="ECO:0007669"/>
    <property type="project" value="EnsemblFungi"/>
</dbReference>
<dbReference type="GO" id="GO:1901673">
    <property type="term" value="P:regulation of mitotic spindle assembly"/>
    <property type="evidence" value="ECO:0007669"/>
    <property type="project" value="EnsemblFungi"/>
</dbReference>
<dbReference type="GO" id="GO:0006974">
    <property type="term" value="P:DNA damage response"/>
    <property type="evidence" value="ECO:0007669"/>
    <property type="project" value="EnsemblFungi"/>
</dbReference>
<dbReference type="GO" id="GO:0005634">
    <property type="term" value="C:nucleus"/>
    <property type="evidence" value="ECO:0007669"/>
    <property type="project" value="EnsemblFungi"/>
</dbReference>
<name>H2ANM6_KAZAF</name>
<dbReference type="Pfam" id="PF02984">
    <property type="entry name" value="Cyclin_C"/>
    <property type="match status" value="1"/>
</dbReference>
<dbReference type="SMART" id="SM01332">
    <property type="entry name" value="Cyclin_C"/>
    <property type="match status" value="1"/>
</dbReference>
<reference evidence="8 9" key="1">
    <citation type="journal article" date="2011" name="Proc. Natl. Acad. Sci. U.S.A.">
        <title>Evolutionary erosion of yeast sex chromosomes by mating-type switching accidents.</title>
        <authorList>
            <person name="Gordon J.L."/>
            <person name="Armisen D."/>
            <person name="Proux-Wera E."/>
            <person name="Oheigeartaigh S.S."/>
            <person name="Byrne K.P."/>
            <person name="Wolfe K.H."/>
        </authorList>
    </citation>
    <scope>NUCLEOTIDE SEQUENCE [LARGE SCALE GENOMIC DNA]</scope>
    <source>
        <strain evidence="9">ATCC 22294 / BCRC 22015 / CBS 2517 / CECT 1963 / NBRC 1671 / NRRL Y-8276</strain>
    </source>
</reference>
<evidence type="ECO:0000313" key="9">
    <source>
        <dbReference type="Proteomes" id="UP000005220"/>
    </source>
</evidence>
<proteinExistence type="inferred from homology"/>
<evidence type="ECO:0000256" key="2">
    <source>
        <dbReference type="ARBA" id="ARBA00023127"/>
    </source>
</evidence>
<dbReference type="InterPro" id="IPR004367">
    <property type="entry name" value="Cyclin_C-dom"/>
</dbReference>
<dbReference type="GO" id="GO:0045740">
    <property type="term" value="P:positive regulation of DNA replication"/>
    <property type="evidence" value="ECO:0007669"/>
    <property type="project" value="EnsemblFungi"/>
</dbReference>
<dbReference type="InterPro" id="IPR006671">
    <property type="entry name" value="Cyclin_N"/>
</dbReference>
<feature type="domain" description="Cyclin-like" evidence="6">
    <location>
        <begin position="272"/>
        <end position="359"/>
    </location>
</feature>
<evidence type="ECO:0000256" key="3">
    <source>
        <dbReference type="ARBA" id="ARBA00023306"/>
    </source>
</evidence>
<dbReference type="Gene3D" id="1.10.472.10">
    <property type="entry name" value="Cyclin-like"/>
    <property type="match status" value="2"/>
</dbReference>
<feature type="domain" description="Cyclin C-terminal" evidence="7">
    <location>
        <begin position="268"/>
        <end position="388"/>
    </location>
</feature>
<dbReference type="AlphaFoldDB" id="H2ANM6"/>
<dbReference type="PIRSF" id="PIRSF001771">
    <property type="entry name" value="Cyclin_A_B_D_E"/>
    <property type="match status" value="1"/>
</dbReference>
<dbReference type="PANTHER" id="PTHR10177">
    <property type="entry name" value="CYCLINS"/>
    <property type="match status" value="1"/>
</dbReference>
<dbReference type="Proteomes" id="UP000005220">
    <property type="component" value="Chromosome 1"/>
</dbReference>
<dbReference type="GO" id="GO:0000307">
    <property type="term" value="C:cyclin-dependent protein kinase holoenzyme complex"/>
    <property type="evidence" value="ECO:0007669"/>
    <property type="project" value="EnsemblFungi"/>
</dbReference>
<evidence type="ECO:0000259" key="7">
    <source>
        <dbReference type="SMART" id="SM01332"/>
    </source>
</evidence>
<dbReference type="HOGENOM" id="CLU_020695_12_4_1"/>
<comment type="similarity">
    <text evidence="4">Belongs to the cyclin family.</text>
</comment>
<dbReference type="eggNOG" id="KOG0653">
    <property type="taxonomic scope" value="Eukaryota"/>
</dbReference>
<evidence type="ECO:0000259" key="6">
    <source>
        <dbReference type="SMART" id="SM00385"/>
    </source>
</evidence>
<dbReference type="STRING" id="1071382.H2ANM6"/>
<dbReference type="FunFam" id="1.10.472.10:FF:000001">
    <property type="entry name" value="G2/mitotic-specific cyclin"/>
    <property type="match status" value="1"/>
</dbReference>
<dbReference type="SUPFAM" id="SSF47954">
    <property type="entry name" value="Cyclin-like"/>
    <property type="match status" value="2"/>
</dbReference>
<dbReference type="EMBL" id="HE650821">
    <property type="protein sequence ID" value="CCF55976.1"/>
    <property type="molecule type" value="Genomic_DNA"/>
</dbReference>
<evidence type="ECO:0000313" key="8">
    <source>
        <dbReference type="EMBL" id="CCF55976.1"/>
    </source>
</evidence>
<dbReference type="GO" id="GO:0000082">
    <property type="term" value="P:G1/S transition of mitotic cell cycle"/>
    <property type="evidence" value="ECO:0007669"/>
    <property type="project" value="EnsemblFungi"/>
</dbReference>
<evidence type="ECO:0000256" key="5">
    <source>
        <dbReference type="SAM" id="MobiDB-lite"/>
    </source>
</evidence>
<feature type="region of interest" description="Disordered" evidence="5">
    <location>
        <begin position="83"/>
        <end position="103"/>
    </location>
</feature>
<dbReference type="Pfam" id="PF00134">
    <property type="entry name" value="Cyclin_N"/>
    <property type="match status" value="1"/>
</dbReference>
<dbReference type="OrthoDB" id="5590282at2759"/>
<keyword evidence="2 4" id="KW-0195">Cyclin</keyword>
<dbReference type="InParanoid" id="H2ANM6"/>
<dbReference type="FunCoup" id="H2ANM6">
    <property type="interactions" value="529"/>
</dbReference>
<feature type="domain" description="Cyclin-like" evidence="6">
    <location>
        <begin position="175"/>
        <end position="259"/>
    </location>
</feature>
<dbReference type="PROSITE" id="PS00292">
    <property type="entry name" value="CYCLINS"/>
    <property type="match status" value="1"/>
</dbReference>
<gene>
    <name evidence="8" type="primary">KAFR0A05410</name>
    <name evidence="8" type="ORF">KAFR_0A05410</name>
</gene>
<keyword evidence="9" id="KW-1185">Reference proteome</keyword>
<dbReference type="KEGG" id="kaf:KAFR_0A05410"/>
<evidence type="ECO:0000256" key="1">
    <source>
        <dbReference type="ARBA" id="ARBA00022618"/>
    </source>
</evidence>